<dbReference type="EMBL" id="UINC01113636">
    <property type="protein sequence ID" value="SVC83381.1"/>
    <property type="molecule type" value="Genomic_DNA"/>
</dbReference>
<dbReference type="AlphaFoldDB" id="A0A382QGL8"/>
<protein>
    <submittedName>
        <fullName evidence="1">Uncharacterized protein</fullName>
    </submittedName>
</protein>
<name>A0A382QGL8_9ZZZZ</name>
<accession>A0A382QGL8</accession>
<proteinExistence type="predicted"/>
<gene>
    <name evidence="1" type="ORF">METZ01_LOCUS336235</name>
</gene>
<reference evidence="1" key="1">
    <citation type="submission" date="2018-05" db="EMBL/GenBank/DDBJ databases">
        <authorList>
            <person name="Lanie J.A."/>
            <person name="Ng W.-L."/>
            <person name="Kazmierczak K.M."/>
            <person name="Andrzejewski T.M."/>
            <person name="Davidsen T.M."/>
            <person name="Wayne K.J."/>
            <person name="Tettelin H."/>
            <person name="Glass J.I."/>
            <person name="Rusch D."/>
            <person name="Podicherti R."/>
            <person name="Tsui H.-C.T."/>
            <person name="Winkler M.E."/>
        </authorList>
    </citation>
    <scope>NUCLEOTIDE SEQUENCE</scope>
</reference>
<organism evidence="1">
    <name type="scientific">marine metagenome</name>
    <dbReference type="NCBI Taxonomy" id="408172"/>
    <lineage>
        <taxon>unclassified sequences</taxon>
        <taxon>metagenomes</taxon>
        <taxon>ecological metagenomes</taxon>
    </lineage>
</organism>
<evidence type="ECO:0000313" key="1">
    <source>
        <dbReference type="EMBL" id="SVC83381.1"/>
    </source>
</evidence>
<sequence length="70" mass="8338">MKKQQLIKKLNTKDKIRGKAYLWAKRSHAGDNHWHVNKRSSVIICKFCETKIPIWEKPKYCPNCLDGKRK</sequence>